<keyword evidence="7" id="KW-0998">Cell outer membrane</keyword>
<dbReference type="Proteomes" id="UP000321735">
    <property type="component" value="Chromosome"/>
</dbReference>
<evidence type="ECO:0000256" key="2">
    <source>
        <dbReference type="ARBA" id="ARBA00004442"/>
    </source>
</evidence>
<evidence type="ECO:0000313" key="9">
    <source>
        <dbReference type="Proteomes" id="UP000321735"/>
    </source>
</evidence>
<name>A0A9X7M0S2_BACCE</name>
<organism evidence="8 9">
    <name type="scientific">Bacillus cereus</name>
    <dbReference type="NCBI Taxonomy" id="1396"/>
    <lineage>
        <taxon>Bacteria</taxon>
        <taxon>Bacillati</taxon>
        <taxon>Bacillota</taxon>
        <taxon>Bacilli</taxon>
        <taxon>Bacillales</taxon>
        <taxon>Bacillaceae</taxon>
        <taxon>Bacillus</taxon>
        <taxon>Bacillus cereus group</taxon>
    </lineage>
</organism>
<proteinExistence type="predicted"/>
<reference evidence="8 9" key="1">
    <citation type="journal article" date="2019" name="Ecotoxicol. Environ. Saf.">
        <title>Microbial characterization of heavy metal resistant bacterial strains isolated from an electroplating wastewater treatment plant.</title>
        <authorList>
            <person name="Cai X."/>
            <person name="Zheng X."/>
            <person name="Zhang D."/>
            <person name="Iqbal W."/>
            <person name="Liu C."/>
            <person name="Yang B."/>
            <person name="Zhao X."/>
            <person name="Lu X."/>
            <person name="Mao Y."/>
        </authorList>
    </citation>
    <scope>NUCLEOTIDE SEQUENCE [LARGE SCALE GENOMIC DNA]</scope>
    <source>
        <strain evidence="8 9">Co1-1</strain>
    </source>
</reference>
<evidence type="ECO:0000313" key="8">
    <source>
        <dbReference type="EMBL" id="QDZ76581.1"/>
    </source>
</evidence>
<dbReference type="EMBL" id="CP031778">
    <property type="protein sequence ID" value="QDZ76581.1"/>
    <property type="molecule type" value="Genomic_DNA"/>
</dbReference>
<accession>A0A9X7M0S2</accession>
<dbReference type="AlphaFoldDB" id="A0A9X7M0S2"/>
<sequence>MFPFSSSKGKSALACCSPFPLVFSSGFSISSGGAISCKNSSIPCAISFKSASFCFSCSSSISIEESLFSTCSYK</sequence>
<protein>
    <recommendedName>
        <fullName evidence="10">Secreted protein</fullName>
    </recommendedName>
</protein>
<evidence type="ECO:0000256" key="7">
    <source>
        <dbReference type="ARBA" id="ARBA00023237"/>
    </source>
</evidence>
<keyword evidence="6" id="KW-0472">Membrane</keyword>
<dbReference type="InterPro" id="IPR003368">
    <property type="entry name" value="POMP_repeat"/>
</dbReference>
<evidence type="ECO:0000256" key="4">
    <source>
        <dbReference type="ARBA" id="ARBA00022525"/>
    </source>
</evidence>
<keyword evidence="5" id="KW-0732">Signal</keyword>
<evidence type="ECO:0000256" key="5">
    <source>
        <dbReference type="ARBA" id="ARBA00022729"/>
    </source>
</evidence>
<evidence type="ECO:0008006" key="10">
    <source>
        <dbReference type="Google" id="ProtNLM"/>
    </source>
</evidence>
<evidence type="ECO:0000256" key="1">
    <source>
        <dbReference type="ARBA" id="ARBA00004196"/>
    </source>
</evidence>
<comment type="subcellular location">
    <subcellularLocation>
        <location evidence="1">Cell envelope</location>
    </subcellularLocation>
    <subcellularLocation>
        <location evidence="2">Cell outer membrane</location>
    </subcellularLocation>
    <subcellularLocation>
        <location evidence="3">Secreted</location>
    </subcellularLocation>
</comment>
<dbReference type="GO" id="GO:0005576">
    <property type="term" value="C:extracellular region"/>
    <property type="evidence" value="ECO:0007669"/>
    <property type="project" value="UniProtKB-SubCell"/>
</dbReference>
<gene>
    <name evidence="8" type="ORF">D0437_27420</name>
</gene>
<dbReference type="GO" id="GO:0009279">
    <property type="term" value="C:cell outer membrane"/>
    <property type="evidence" value="ECO:0007669"/>
    <property type="project" value="UniProtKB-SubCell"/>
</dbReference>
<evidence type="ECO:0000256" key="6">
    <source>
        <dbReference type="ARBA" id="ARBA00023136"/>
    </source>
</evidence>
<dbReference type="NCBIfam" id="TIGR01376">
    <property type="entry name" value="POMP_repeat"/>
    <property type="match status" value="1"/>
</dbReference>
<evidence type="ECO:0000256" key="3">
    <source>
        <dbReference type="ARBA" id="ARBA00004613"/>
    </source>
</evidence>
<keyword evidence="4" id="KW-0964">Secreted</keyword>